<evidence type="ECO:0000256" key="2">
    <source>
        <dbReference type="ARBA" id="ARBA00022763"/>
    </source>
</evidence>
<keyword evidence="8" id="KW-1185">Reference proteome</keyword>
<feature type="compositionally biased region" description="Basic and acidic residues" evidence="5">
    <location>
        <begin position="1102"/>
        <end position="1122"/>
    </location>
</feature>
<feature type="region of interest" description="Disordered" evidence="5">
    <location>
        <begin position="351"/>
        <end position="392"/>
    </location>
</feature>
<gene>
    <name evidence="7" type="ORF">CTEN210_10913</name>
</gene>
<feature type="compositionally biased region" description="Basic residues" evidence="5">
    <location>
        <begin position="193"/>
        <end position="203"/>
    </location>
</feature>
<feature type="region of interest" description="Disordered" evidence="5">
    <location>
        <begin position="1102"/>
        <end position="1234"/>
    </location>
</feature>
<dbReference type="PANTHER" id="PTHR15272">
    <property type="entry name" value="CHROMATIN ASSEMBLY FACTOR 1 SUBUNIT A CAF-1 SUBUNIT A"/>
    <property type="match status" value="1"/>
</dbReference>
<feature type="compositionally biased region" description="Polar residues" evidence="5">
    <location>
        <begin position="1198"/>
        <end position="1207"/>
    </location>
</feature>
<dbReference type="EMBL" id="BLLK01000047">
    <property type="protein sequence ID" value="GFH54437.1"/>
    <property type="molecule type" value="Genomic_DNA"/>
</dbReference>
<name>A0AAD3H8E6_9STRA</name>
<feature type="compositionally biased region" description="Acidic residues" evidence="5">
    <location>
        <begin position="864"/>
        <end position="894"/>
    </location>
</feature>
<feature type="compositionally biased region" description="Polar residues" evidence="5">
    <location>
        <begin position="113"/>
        <end position="130"/>
    </location>
</feature>
<evidence type="ECO:0000256" key="1">
    <source>
        <dbReference type="ARBA" id="ARBA00004123"/>
    </source>
</evidence>
<feature type="region of interest" description="Disordered" evidence="5">
    <location>
        <begin position="651"/>
        <end position="734"/>
    </location>
</feature>
<feature type="region of interest" description="Disordered" evidence="5">
    <location>
        <begin position="1"/>
        <end position="145"/>
    </location>
</feature>
<feature type="compositionally biased region" description="Basic and acidic residues" evidence="5">
    <location>
        <begin position="292"/>
        <end position="310"/>
    </location>
</feature>
<dbReference type="AlphaFoldDB" id="A0AAD3H8E6"/>
<keyword evidence="3" id="KW-0234">DNA repair</keyword>
<evidence type="ECO:0000313" key="7">
    <source>
        <dbReference type="EMBL" id="GFH54437.1"/>
    </source>
</evidence>
<feature type="region of interest" description="Disordered" evidence="5">
    <location>
        <begin position="181"/>
        <end position="205"/>
    </location>
</feature>
<dbReference type="GO" id="GO:0006281">
    <property type="term" value="P:DNA repair"/>
    <property type="evidence" value="ECO:0007669"/>
    <property type="project" value="UniProtKB-KW"/>
</dbReference>
<dbReference type="GO" id="GO:0033186">
    <property type="term" value="C:CAF-1 complex"/>
    <property type="evidence" value="ECO:0007669"/>
    <property type="project" value="TreeGrafter"/>
</dbReference>
<dbReference type="GO" id="GO:0006334">
    <property type="term" value="P:nucleosome assembly"/>
    <property type="evidence" value="ECO:0007669"/>
    <property type="project" value="TreeGrafter"/>
</dbReference>
<evidence type="ECO:0000313" key="8">
    <source>
        <dbReference type="Proteomes" id="UP001054902"/>
    </source>
</evidence>
<protein>
    <recommendedName>
        <fullName evidence="6">Chromatin assembly factor 1 subunit A dimerization domain-containing protein</fullName>
    </recommendedName>
</protein>
<evidence type="ECO:0000256" key="4">
    <source>
        <dbReference type="ARBA" id="ARBA00023242"/>
    </source>
</evidence>
<organism evidence="7 8">
    <name type="scientific">Chaetoceros tenuissimus</name>
    <dbReference type="NCBI Taxonomy" id="426638"/>
    <lineage>
        <taxon>Eukaryota</taxon>
        <taxon>Sar</taxon>
        <taxon>Stramenopiles</taxon>
        <taxon>Ochrophyta</taxon>
        <taxon>Bacillariophyta</taxon>
        <taxon>Coscinodiscophyceae</taxon>
        <taxon>Chaetocerotophycidae</taxon>
        <taxon>Chaetocerotales</taxon>
        <taxon>Chaetocerotaceae</taxon>
        <taxon>Chaetoceros</taxon>
    </lineage>
</organism>
<evidence type="ECO:0000256" key="5">
    <source>
        <dbReference type="SAM" id="MobiDB-lite"/>
    </source>
</evidence>
<dbReference type="Proteomes" id="UP001054902">
    <property type="component" value="Unassembled WGS sequence"/>
</dbReference>
<feature type="region of interest" description="Disordered" evidence="5">
    <location>
        <begin position="261"/>
        <end position="280"/>
    </location>
</feature>
<feature type="compositionally biased region" description="Low complexity" evidence="5">
    <location>
        <begin position="67"/>
        <end position="89"/>
    </location>
</feature>
<keyword evidence="4" id="KW-0539">Nucleus</keyword>
<feature type="region of interest" description="Disordered" evidence="5">
    <location>
        <begin position="287"/>
        <end position="323"/>
    </location>
</feature>
<evidence type="ECO:0000259" key="6">
    <source>
        <dbReference type="Pfam" id="PF12253"/>
    </source>
</evidence>
<dbReference type="Pfam" id="PF12253">
    <property type="entry name" value="CAF1A_dimeriz"/>
    <property type="match status" value="1"/>
</dbReference>
<feature type="domain" description="Chromatin assembly factor 1 subunit A dimerization" evidence="6">
    <location>
        <begin position="820"/>
        <end position="893"/>
    </location>
</feature>
<dbReference type="PANTHER" id="PTHR15272:SF0">
    <property type="entry name" value="CHROMATIN ASSEMBLY FACTOR 1 SUBUNIT A"/>
    <property type="match status" value="1"/>
</dbReference>
<feature type="region of interest" description="Disordered" evidence="5">
    <location>
        <begin position="864"/>
        <end position="902"/>
    </location>
</feature>
<feature type="compositionally biased region" description="Basic and acidic residues" evidence="5">
    <location>
        <begin position="381"/>
        <end position="390"/>
    </location>
</feature>
<proteinExistence type="predicted"/>
<feature type="compositionally biased region" description="Low complexity" evidence="5">
    <location>
        <begin position="41"/>
        <end position="51"/>
    </location>
</feature>
<feature type="compositionally biased region" description="Basic and acidic residues" evidence="5">
    <location>
        <begin position="354"/>
        <end position="374"/>
    </location>
</feature>
<feature type="compositionally biased region" description="Basic residues" evidence="5">
    <location>
        <begin position="1123"/>
        <end position="1137"/>
    </location>
</feature>
<comment type="subcellular location">
    <subcellularLocation>
        <location evidence="1">Nucleus</location>
    </subcellularLocation>
</comment>
<feature type="compositionally biased region" description="Basic and acidic residues" evidence="5">
    <location>
        <begin position="651"/>
        <end position="712"/>
    </location>
</feature>
<reference evidence="7 8" key="1">
    <citation type="journal article" date="2021" name="Sci. Rep.">
        <title>The genome of the diatom Chaetoceros tenuissimus carries an ancient integrated fragment of an extant virus.</title>
        <authorList>
            <person name="Hongo Y."/>
            <person name="Kimura K."/>
            <person name="Takaki Y."/>
            <person name="Yoshida Y."/>
            <person name="Baba S."/>
            <person name="Kobayashi G."/>
            <person name="Nagasaki K."/>
            <person name="Hano T."/>
            <person name="Tomaru Y."/>
        </authorList>
    </citation>
    <scope>NUCLEOTIDE SEQUENCE [LARGE SCALE GENOMIC DNA]</scope>
    <source>
        <strain evidence="7 8">NIES-3715</strain>
    </source>
</reference>
<dbReference type="InterPro" id="IPR022043">
    <property type="entry name" value="CAF1A_DD"/>
</dbReference>
<keyword evidence="2" id="KW-0227">DNA damage</keyword>
<feature type="compositionally biased region" description="Basic and acidic residues" evidence="5">
    <location>
        <begin position="1170"/>
        <end position="1197"/>
    </location>
</feature>
<comment type="caution">
    <text evidence="7">The sequence shown here is derived from an EMBL/GenBank/DDBJ whole genome shotgun (WGS) entry which is preliminary data.</text>
</comment>
<sequence length="1252" mass="138995">MPSRIRTITKAKDEKNEDVEIQPMSASPTKANHAVPDASKKAVTPKAPSAKKAPRKKKLELAPNQRKIASFFSVKASSKSTSTKQTKAPAAKRVKKNQPTSLEKLPKPEEQTSRQASALSTESLAKTTPKSMKENDQPETPMEDIRAIVLGAYGESSNSMDAELPKSKIGKVRGIDVKALLPSLVSQDDQASSKKKSSTKKTTKVTVAKKNTLAQVHEKDATKDTTGKSYTEHVDVSVQEETSSSAAEKMTSVVETVNENLVDATSKKRKEPSVTEEKVTPVNVLLGRKKAKNSDRKASKTKIEECKTDKQGQGVVPPTSSADEDIVVVDSSHAVNEEKAHEPTLCAVATLNQEKNESDVSKNESKVSISEKNEAASASPTEKKKEDGTEKNVILSTEDEALLSKYESMKSLYTKKAEELIARGVEGKISQEDFQVDVLNGTMKIPLAIDNIEGKELLDFKNEWLKDLSVIVQGSPLPIDDLSAFAQSKLMSSCTEEMPISLESITSKIKIIASRIQYLFPIPSMEKNKNDKIDLFSDNKPECMWRWELISDDLLPPECKSCVKKARTSRRKLKNHEKAVTRLLQCIHDASLAIQSGATQTKKQKLIAKVSSEEEKVLKYAREEEKIRLQKEAARKKNEEKKKLEEERKKLKKQAEDAKKAQKLEESERKKAEKAKKLEEAERKKKEAERKKAEAELKKKEAEEKKAASEEKRKHRMMSFFTKPASPKKAEVESTPAIAPVTLCVIEDSSFQSDEFWASLGNGKDTATPFQRLSSKAKKSRKRKISTAKARVFVPTVSDNPFAQQVYDEERILDIRNKYKFLSFREDYRPPYHGTWSKPKSSTISGRTPFVKDTEYLDYEIDSEAEWEEGDDEQGEDCSENGNDEEDIIDDEEGDTTKYNYQDGWLAEDGDLELEDDDEETQQLRKRKFYAGETNECLNASSAACVVAPLKGGIPQCEINSDLIEGIDPIESKSLVGMHLSVILSTDTICFDAFPPAAKKVAAKKSVSSSQNSKTSNEMSQEDVITFAKFVHNSTFKSKDMVVEELRNKHPKITSSRAQATRKLDSIANKRRLKNGGGVIWEVKNDVLKTLGLEELIKIPEPEEKDEKQEKKKAGPKKEEKKASKKVKGKKSTKTKAAKATPSPTVAKVGANDIAAEKTSVPTLDLGSPKIEKDAPVEKKLKGKGEGTETQIEKTETENPSLVSPSSMEVVEREISKEMSPSSRKRKAPAAVSKGSVNLLASFLKKKKPSTS</sequence>
<feature type="compositionally biased region" description="Low complexity" evidence="5">
    <location>
        <begin position="1138"/>
        <end position="1148"/>
    </location>
</feature>
<dbReference type="GO" id="GO:0005634">
    <property type="term" value="C:nucleus"/>
    <property type="evidence" value="ECO:0007669"/>
    <property type="project" value="UniProtKB-SubCell"/>
</dbReference>
<evidence type="ECO:0000256" key="3">
    <source>
        <dbReference type="ARBA" id="ARBA00023204"/>
    </source>
</evidence>
<accession>A0AAD3H8E6</accession>